<organism evidence="2 3">
    <name type="scientific">Saccharopolyspora gregorii</name>
    <dbReference type="NCBI Taxonomy" id="33914"/>
    <lineage>
        <taxon>Bacteria</taxon>
        <taxon>Bacillati</taxon>
        <taxon>Actinomycetota</taxon>
        <taxon>Actinomycetes</taxon>
        <taxon>Pseudonocardiales</taxon>
        <taxon>Pseudonocardiaceae</taxon>
        <taxon>Saccharopolyspora</taxon>
    </lineage>
</organism>
<name>A0ABP6RWR7_9PSEU</name>
<dbReference type="Proteomes" id="UP001500483">
    <property type="component" value="Unassembled WGS sequence"/>
</dbReference>
<evidence type="ECO:0000313" key="2">
    <source>
        <dbReference type="EMBL" id="GAA3362209.1"/>
    </source>
</evidence>
<dbReference type="EMBL" id="BAAAYK010000038">
    <property type="protein sequence ID" value="GAA3362209.1"/>
    <property type="molecule type" value="Genomic_DNA"/>
</dbReference>
<gene>
    <name evidence="2" type="ORF">GCM10020366_49230</name>
</gene>
<protein>
    <recommendedName>
        <fullName evidence="4">Transposase</fullName>
    </recommendedName>
</protein>
<evidence type="ECO:0000313" key="3">
    <source>
        <dbReference type="Proteomes" id="UP001500483"/>
    </source>
</evidence>
<proteinExistence type="predicted"/>
<comment type="caution">
    <text evidence="2">The sequence shown here is derived from an EMBL/GenBank/DDBJ whole genome shotgun (WGS) entry which is preliminary data.</text>
</comment>
<feature type="region of interest" description="Disordered" evidence="1">
    <location>
        <begin position="80"/>
        <end position="99"/>
    </location>
</feature>
<evidence type="ECO:0008006" key="4">
    <source>
        <dbReference type="Google" id="ProtNLM"/>
    </source>
</evidence>
<accession>A0ABP6RWR7</accession>
<sequence>MTSAHDGRDHLVGEAEMAEGLAGRQGRYRARCGLLVLVAELSRPPALPCPRCREADRRPGRRDPVAPGEPAERRFPARWACCGPVSPRGTQAGPDRHGR</sequence>
<feature type="region of interest" description="Disordered" evidence="1">
    <location>
        <begin position="50"/>
        <end position="73"/>
    </location>
</feature>
<evidence type="ECO:0000256" key="1">
    <source>
        <dbReference type="SAM" id="MobiDB-lite"/>
    </source>
</evidence>
<keyword evidence="3" id="KW-1185">Reference proteome</keyword>
<dbReference type="RefSeq" id="WP_344929702.1">
    <property type="nucleotide sequence ID" value="NZ_BAAAYK010000038.1"/>
</dbReference>
<reference evidence="3" key="1">
    <citation type="journal article" date="2019" name="Int. J. Syst. Evol. Microbiol.">
        <title>The Global Catalogue of Microorganisms (GCM) 10K type strain sequencing project: providing services to taxonomists for standard genome sequencing and annotation.</title>
        <authorList>
            <consortium name="The Broad Institute Genomics Platform"/>
            <consortium name="The Broad Institute Genome Sequencing Center for Infectious Disease"/>
            <person name="Wu L."/>
            <person name="Ma J."/>
        </authorList>
    </citation>
    <scope>NUCLEOTIDE SEQUENCE [LARGE SCALE GENOMIC DNA]</scope>
    <source>
        <strain evidence="3">JCM 9687</strain>
    </source>
</reference>
<feature type="compositionally biased region" description="Basic and acidic residues" evidence="1">
    <location>
        <begin position="51"/>
        <end position="73"/>
    </location>
</feature>